<name>A0A6A6XLT2_9PLEO</name>
<dbReference type="AlphaFoldDB" id="A0A6A6XLT2"/>
<accession>A0A6A6XLT2</accession>
<proteinExistence type="predicted"/>
<organism evidence="1 2">
    <name type="scientific">Melanomma pulvis-pyrius CBS 109.77</name>
    <dbReference type="NCBI Taxonomy" id="1314802"/>
    <lineage>
        <taxon>Eukaryota</taxon>
        <taxon>Fungi</taxon>
        <taxon>Dikarya</taxon>
        <taxon>Ascomycota</taxon>
        <taxon>Pezizomycotina</taxon>
        <taxon>Dothideomycetes</taxon>
        <taxon>Pleosporomycetidae</taxon>
        <taxon>Pleosporales</taxon>
        <taxon>Melanommataceae</taxon>
        <taxon>Melanomma</taxon>
    </lineage>
</organism>
<gene>
    <name evidence="1" type="ORF">K505DRAFT_144872</name>
</gene>
<sequence>MSYLVGVNVSFIYSECLIIELSCLGSYVSGRKRLRCARDEVGYSSLSTGGAGATFFITLAGDPIATLQAGILRVTTEDAAIVHPLPIVTPGRITTCPPIQQSWPIVTGIPYSISSRRLCTSTSCVAAKMETLGPNMQRSPMVTILQSRMVRLKFA</sequence>
<keyword evidence="2" id="KW-1185">Reference proteome</keyword>
<reference evidence="1" key="1">
    <citation type="journal article" date="2020" name="Stud. Mycol.">
        <title>101 Dothideomycetes genomes: a test case for predicting lifestyles and emergence of pathogens.</title>
        <authorList>
            <person name="Haridas S."/>
            <person name="Albert R."/>
            <person name="Binder M."/>
            <person name="Bloem J."/>
            <person name="Labutti K."/>
            <person name="Salamov A."/>
            <person name="Andreopoulos B."/>
            <person name="Baker S."/>
            <person name="Barry K."/>
            <person name="Bills G."/>
            <person name="Bluhm B."/>
            <person name="Cannon C."/>
            <person name="Castanera R."/>
            <person name="Culley D."/>
            <person name="Daum C."/>
            <person name="Ezra D."/>
            <person name="Gonzalez J."/>
            <person name="Henrissat B."/>
            <person name="Kuo A."/>
            <person name="Liang C."/>
            <person name="Lipzen A."/>
            <person name="Lutzoni F."/>
            <person name="Magnuson J."/>
            <person name="Mondo S."/>
            <person name="Nolan M."/>
            <person name="Ohm R."/>
            <person name="Pangilinan J."/>
            <person name="Park H.-J."/>
            <person name="Ramirez L."/>
            <person name="Alfaro M."/>
            <person name="Sun H."/>
            <person name="Tritt A."/>
            <person name="Yoshinaga Y."/>
            <person name="Zwiers L.-H."/>
            <person name="Turgeon B."/>
            <person name="Goodwin S."/>
            <person name="Spatafora J."/>
            <person name="Crous P."/>
            <person name="Grigoriev I."/>
        </authorList>
    </citation>
    <scope>NUCLEOTIDE SEQUENCE</scope>
    <source>
        <strain evidence="1">CBS 109.77</strain>
    </source>
</reference>
<evidence type="ECO:0000313" key="2">
    <source>
        <dbReference type="Proteomes" id="UP000799757"/>
    </source>
</evidence>
<dbReference type="OrthoDB" id="3943389at2759"/>
<dbReference type="EMBL" id="MU001809">
    <property type="protein sequence ID" value="KAF2797329.1"/>
    <property type="molecule type" value="Genomic_DNA"/>
</dbReference>
<evidence type="ECO:0000313" key="1">
    <source>
        <dbReference type="EMBL" id="KAF2797329.1"/>
    </source>
</evidence>
<dbReference type="Proteomes" id="UP000799757">
    <property type="component" value="Unassembled WGS sequence"/>
</dbReference>
<protein>
    <submittedName>
        <fullName evidence="1">Uncharacterized protein</fullName>
    </submittedName>
</protein>